<evidence type="ECO:0000256" key="3">
    <source>
        <dbReference type="ARBA" id="ARBA00022729"/>
    </source>
</evidence>
<dbReference type="Pfam" id="PF13416">
    <property type="entry name" value="SBP_bac_8"/>
    <property type="match status" value="1"/>
</dbReference>
<accession>A0A430FLE7</accession>
<dbReference type="PANTHER" id="PTHR43649">
    <property type="entry name" value="ARABINOSE-BINDING PROTEIN-RELATED"/>
    <property type="match status" value="1"/>
</dbReference>
<protein>
    <submittedName>
        <fullName evidence="5">ABC transporter substrate-binding protein</fullName>
    </submittedName>
</protein>
<reference evidence="5 6" key="1">
    <citation type="submission" date="2018-09" db="EMBL/GenBank/DDBJ databases">
        <title>Characterization of the phylogenetic diversity of five novel species belonging to the genus Bifidobacterium.</title>
        <authorList>
            <person name="Lugli G.A."/>
            <person name="Duranti S."/>
            <person name="Milani C."/>
        </authorList>
    </citation>
    <scope>NUCLEOTIDE SEQUENCE [LARGE SCALE GENOMIC DNA]</scope>
    <source>
        <strain evidence="5 6">2034B</strain>
    </source>
</reference>
<comment type="caution">
    <text evidence="5">The sequence shown here is derived from an EMBL/GenBank/DDBJ whole genome shotgun (WGS) entry which is preliminary data.</text>
</comment>
<keyword evidence="3 4" id="KW-0732">Signal</keyword>
<evidence type="ECO:0000256" key="2">
    <source>
        <dbReference type="ARBA" id="ARBA00022448"/>
    </source>
</evidence>
<dbReference type="RefSeq" id="WP_125980217.1">
    <property type="nucleotide sequence ID" value="NZ_QXGL01000002.1"/>
</dbReference>
<dbReference type="InterPro" id="IPR050490">
    <property type="entry name" value="Bact_solute-bd_prot1"/>
</dbReference>
<dbReference type="EMBL" id="QXGL01000002">
    <property type="protein sequence ID" value="RSX53561.1"/>
    <property type="molecule type" value="Genomic_DNA"/>
</dbReference>
<dbReference type="PANTHER" id="PTHR43649:SF14">
    <property type="entry name" value="BLR3389 PROTEIN"/>
    <property type="match status" value="1"/>
</dbReference>
<dbReference type="InterPro" id="IPR006061">
    <property type="entry name" value="SBP_1_CS"/>
</dbReference>
<evidence type="ECO:0000313" key="5">
    <source>
        <dbReference type="EMBL" id="RSX53561.1"/>
    </source>
</evidence>
<evidence type="ECO:0000313" key="6">
    <source>
        <dbReference type="Proteomes" id="UP000287533"/>
    </source>
</evidence>
<dbReference type="Gene3D" id="3.40.190.10">
    <property type="entry name" value="Periplasmic binding protein-like II"/>
    <property type="match status" value="3"/>
</dbReference>
<evidence type="ECO:0000256" key="4">
    <source>
        <dbReference type="SAM" id="SignalP"/>
    </source>
</evidence>
<dbReference type="SUPFAM" id="SSF53850">
    <property type="entry name" value="Periplasmic binding protein-like II"/>
    <property type="match status" value="1"/>
</dbReference>
<dbReference type="Proteomes" id="UP000287533">
    <property type="component" value="Unassembled WGS sequence"/>
</dbReference>
<dbReference type="OrthoDB" id="2515046at2"/>
<feature type="chain" id="PRO_5039060913" evidence="4">
    <location>
        <begin position="27"/>
        <end position="452"/>
    </location>
</feature>
<dbReference type="CDD" id="cd13585">
    <property type="entry name" value="PBP2_TMBP_like"/>
    <property type="match status" value="1"/>
</dbReference>
<dbReference type="GO" id="GO:0055085">
    <property type="term" value="P:transmembrane transport"/>
    <property type="evidence" value="ECO:0007669"/>
    <property type="project" value="InterPro"/>
</dbReference>
<comment type="similarity">
    <text evidence="1">Belongs to the bacterial solute-binding protein 1 family.</text>
</comment>
<organism evidence="5 6">
    <name type="scientific">Bifidobacterium goeldii</name>
    <dbReference type="NCBI Taxonomy" id="2306975"/>
    <lineage>
        <taxon>Bacteria</taxon>
        <taxon>Bacillati</taxon>
        <taxon>Actinomycetota</taxon>
        <taxon>Actinomycetes</taxon>
        <taxon>Bifidobacteriales</taxon>
        <taxon>Bifidobacteriaceae</taxon>
        <taxon>Bifidobacterium</taxon>
    </lineage>
</organism>
<dbReference type="PROSITE" id="PS01037">
    <property type="entry name" value="SBP_BACTERIAL_1"/>
    <property type="match status" value="1"/>
</dbReference>
<name>A0A430FLE7_9BIFI</name>
<dbReference type="InterPro" id="IPR006059">
    <property type="entry name" value="SBP"/>
</dbReference>
<dbReference type="AlphaFoldDB" id="A0A430FLE7"/>
<proteinExistence type="inferred from homology"/>
<sequence>MRYSMVKRIAATGAVAAMMIGVPACGSSTAGSGDKAAESNGKTEITLWSWDTNQEIVDKFEAKNPDITVKLVNAGTNKDEYTALNNAISAGSGAPDIAQIEYYALPEYAIKGELEDLSAFGAKDYKDFYTPGTWSSVNVSGGVYGLPMDSGPMAFFYNKEVFDKAGVTEVPKTWDEFYAAAKKIRATGSYIVNDAGDAGFYDSMVWQAGGHPFKTSADGKTVTINLTGDEGAKKWTEFWQKMIDEDLIDTKTVGWSDDWNRELGGGSIAAMLTGAWISINLATNSPQATGKWRVAQLPQWTEGAHVNSENGGSSIAMIKSDNDAKKKAAWKYMEFVSHSTEGADYRVGLGAFPSDTKSLAKSEFLDKTTVTANKQEVEYFGGQKYNEELATAAKNVASGYEFLPFEVYARSVFTDTAGKAFSGDGSLSDGVKAWQAKLVDYAKSQGFEVKTK</sequence>
<gene>
    <name evidence="5" type="ORF">D2E25_0884</name>
</gene>
<keyword evidence="2" id="KW-0813">Transport</keyword>
<keyword evidence="6" id="KW-1185">Reference proteome</keyword>
<evidence type="ECO:0000256" key="1">
    <source>
        <dbReference type="ARBA" id="ARBA00008520"/>
    </source>
</evidence>
<feature type="signal peptide" evidence="4">
    <location>
        <begin position="1"/>
        <end position="26"/>
    </location>
</feature>